<protein>
    <submittedName>
        <fullName evidence="2">Uncharacterized protein</fullName>
    </submittedName>
</protein>
<keyword evidence="1" id="KW-1133">Transmembrane helix</keyword>
<dbReference type="RefSeq" id="WP_184232691.1">
    <property type="nucleotide sequence ID" value="NZ_JACHMJ010000001.1"/>
</dbReference>
<gene>
    <name evidence="2" type="ORF">HD599_000129</name>
</gene>
<comment type="caution">
    <text evidence="2">The sequence shown here is derived from an EMBL/GenBank/DDBJ whole genome shotgun (WGS) entry which is preliminary data.</text>
</comment>
<keyword evidence="1" id="KW-0472">Membrane</keyword>
<evidence type="ECO:0000313" key="2">
    <source>
        <dbReference type="EMBL" id="MBB5841806.1"/>
    </source>
</evidence>
<accession>A0A841AJ92</accession>
<feature type="transmembrane region" description="Helical" evidence="1">
    <location>
        <begin position="20"/>
        <end position="42"/>
    </location>
</feature>
<organism evidence="2 3">
    <name type="scientific">Conyzicola lurida</name>
    <dbReference type="NCBI Taxonomy" id="1172621"/>
    <lineage>
        <taxon>Bacteria</taxon>
        <taxon>Bacillati</taxon>
        <taxon>Actinomycetota</taxon>
        <taxon>Actinomycetes</taxon>
        <taxon>Micrococcales</taxon>
        <taxon>Microbacteriaceae</taxon>
        <taxon>Conyzicola</taxon>
    </lineage>
</organism>
<evidence type="ECO:0000256" key="1">
    <source>
        <dbReference type="SAM" id="Phobius"/>
    </source>
</evidence>
<dbReference type="AlphaFoldDB" id="A0A841AJ92"/>
<name>A0A841AJ92_9MICO</name>
<proteinExistence type="predicted"/>
<keyword evidence="3" id="KW-1185">Reference proteome</keyword>
<dbReference type="Proteomes" id="UP000536685">
    <property type="component" value="Unassembled WGS sequence"/>
</dbReference>
<dbReference type="EMBL" id="JACHMJ010000001">
    <property type="protein sequence ID" value="MBB5841806.1"/>
    <property type="molecule type" value="Genomic_DNA"/>
</dbReference>
<sequence>MIRRLYRRRLKRDGEEGLALIMVISIGAVLTILVATGVTYALGGFRKANTDEAWSAAMAAAYAGVEEYQSRLANDSTYVKYGNPSSLFTSGTGSSVIVPTEANPAFGIGTAGTWATVPRDPAADVNVKNDPAQFRYEVDNSKYSTTGTLRIRSTGKVGKSTRTIVADLRQQGFIDFLYFTNYEISDPAFTSVNSACVKYKWAGRPDRDTANRDCSEIQFGTNDVIAGPVHSNDTIRVCASRFKDTFTTSNPTSGLKYTSVTGCGAATFDLAANGYPAYSPPLTMPASNGALIQETRSDVAALNSTLPGCLFTGPTSIEFFGNGTMTVRSPYTLKTNIVGSPATSGSVSASCGTPGVQGLGSALGQNIPVPDNNVIYVQSVPTKAAGSSDPNAWDATGSNSKPAQFNCKGLPTTGSNSTTPDGNGIGYPTTNEPVSATITYGCRSGDVFVKGKLDGNVTVGADNYIFITGELTYEDSNDDMLGLVGNNAVIVWNPEDRNNKSLLTDSARRIDAAILSVNHTFTVQNYENGDYRGVLTINGAIAQQFRGPVGLAGNSSGYSKAYEYDKRMRYTAPPKFLSPVSTTYGVNTWVETNVAFAADGSPR</sequence>
<reference evidence="2 3" key="1">
    <citation type="submission" date="2020-08" db="EMBL/GenBank/DDBJ databases">
        <title>Sequencing the genomes of 1000 actinobacteria strains.</title>
        <authorList>
            <person name="Klenk H.-P."/>
        </authorList>
    </citation>
    <scope>NUCLEOTIDE SEQUENCE [LARGE SCALE GENOMIC DNA]</scope>
    <source>
        <strain evidence="2 3">DSM 105784</strain>
    </source>
</reference>
<evidence type="ECO:0000313" key="3">
    <source>
        <dbReference type="Proteomes" id="UP000536685"/>
    </source>
</evidence>
<keyword evidence="1" id="KW-0812">Transmembrane</keyword>